<gene>
    <name evidence="3" type="ORF">BSAL_27750</name>
</gene>
<dbReference type="OrthoDB" id="273169at2759"/>
<accession>A0A0S4KL10</accession>
<sequence>MLFANDILFFSSLLFFVIEPRKAAMQTQPIHAAFGPCHIEFTRTVDFEPPTYLFQEFLERVEETPNGTVAIETTDAVISAVDLTRSSWTVVPIKSLDDEVDAAGATNSAGGSSSNDFEFSRLILQGAFTPIQLSATALDPLSGFTSSNVVRAVQALGQKLASGAHLRNRSLIGRALTPAELTSENLAMQRVMMSNHFINVLAWQRLQELLVPSDMIVESEGTQTSAVETPAPPRRDLGSL</sequence>
<feature type="signal peptide" evidence="2">
    <location>
        <begin position="1"/>
        <end position="24"/>
    </location>
</feature>
<dbReference type="VEuPathDB" id="TriTrypDB:BSAL_27750"/>
<protein>
    <recommendedName>
        <fullName evidence="5">GPI-anchored surface protein</fullName>
    </recommendedName>
</protein>
<evidence type="ECO:0000313" key="4">
    <source>
        <dbReference type="Proteomes" id="UP000051952"/>
    </source>
</evidence>
<evidence type="ECO:0000313" key="3">
    <source>
        <dbReference type="EMBL" id="CUI15156.1"/>
    </source>
</evidence>
<keyword evidence="2" id="KW-0732">Signal</keyword>
<keyword evidence="4" id="KW-1185">Reference proteome</keyword>
<feature type="non-terminal residue" evidence="3">
    <location>
        <position position="240"/>
    </location>
</feature>
<organism evidence="3 4">
    <name type="scientific">Bodo saltans</name>
    <name type="common">Flagellated protozoan</name>
    <dbReference type="NCBI Taxonomy" id="75058"/>
    <lineage>
        <taxon>Eukaryota</taxon>
        <taxon>Discoba</taxon>
        <taxon>Euglenozoa</taxon>
        <taxon>Kinetoplastea</taxon>
        <taxon>Metakinetoplastina</taxon>
        <taxon>Eubodonida</taxon>
        <taxon>Bodonidae</taxon>
        <taxon>Bodo</taxon>
    </lineage>
</organism>
<proteinExistence type="predicted"/>
<feature type="chain" id="PRO_5006623365" description="GPI-anchored surface protein" evidence="2">
    <location>
        <begin position="25"/>
        <end position="240"/>
    </location>
</feature>
<dbReference type="EMBL" id="CYKH01001850">
    <property type="protein sequence ID" value="CUI15156.1"/>
    <property type="molecule type" value="Genomic_DNA"/>
</dbReference>
<feature type="region of interest" description="Disordered" evidence="1">
    <location>
        <begin position="220"/>
        <end position="240"/>
    </location>
</feature>
<evidence type="ECO:0008006" key="5">
    <source>
        <dbReference type="Google" id="ProtNLM"/>
    </source>
</evidence>
<evidence type="ECO:0000256" key="1">
    <source>
        <dbReference type="SAM" id="MobiDB-lite"/>
    </source>
</evidence>
<name>A0A0S4KL10_BODSA</name>
<evidence type="ECO:0000256" key="2">
    <source>
        <dbReference type="SAM" id="SignalP"/>
    </source>
</evidence>
<reference evidence="4" key="1">
    <citation type="submission" date="2015-09" db="EMBL/GenBank/DDBJ databases">
        <authorList>
            <consortium name="Pathogen Informatics"/>
        </authorList>
    </citation>
    <scope>NUCLEOTIDE SEQUENCE [LARGE SCALE GENOMIC DNA]</scope>
    <source>
        <strain evidence="4">Lake Konstanz</strain>
    </source>
</reference>
<dbReference type="Proteomes" id="UP000051952">
    <property type="component" value="Unassembled WGS sequence"/>
</dbReference>
<dbReference type="AlphaFoldDB" id="A0A0S4KL10"/>